<proteinExistence type="predicted"/>
<name>A0ABX0GZ04_9ACTN</name>
<evidence type="ECO:0000313" key="1">
    <source>
        <dbReference type="EMBL" id="NHC15820.1"/>
    </source>
</evidence>
<dbReference type="Proteomes" id="UP000800981">
    <property type="component" value="Unassembled WGS sequence"/>
</dbReference>
<dbReference type="RefSeq" id="WP_166284309.1">
    <property type="nucleotide sequence ID" value="NZ_JAANNP010000058.1"/>
</dbReference>
<protein>
    <submittedName>
        <fullName evidence="1">Uncharacterized protein</fullName>
    </submittedName>
</protein>
<keyword evidence="2" id="KW-1185">Reference proteome</keyword>
<organism evidence="1 2">
    <name type="scientific">Motilibacter deserti</name>
    <dbReference type="NCBI Taxonomy" id="2714956"/>
    <lineage>
        <taxon>Bacteria</taxon>
        <taxon>Bacillati</taxon>
        <taxon>Actinomycetota</taxon>
        <taxon>Actinomycetes</taxon>
        <taxon>Motilibacterales</taxon>
        <taxon>Motilibacteraceae</taxon>
        <taxon>Motilibacter</taxon>
    </lineage>
</organism>
<dbReference type="EMBL" id="JAANNP010000058">
    <property type="protein sequence ID" value="NHC15820.1"/>
    <property type="molecule type" value="Genomic_DNA"/>
</dbReference>
<sequence length="54" mass="5797">MLRALPWYEGPRAEQIGAAAKAAEAELVGAARRDAVPAQPRLDDTVVLDDVVRP</sequence>
<accession>A0ABX0GZ04</accession>
<evidence type="ECO:0000313" key="2">
    <source>
        <dbReference type="Proteomes" id="UP000800981"/>
    </source>
</evidence>
<gene>
    <name evidence="1" type="ORF">G9H71_18725</name>
</gene>
<reference evidence="1 2" key="1">
    <citation type="submission" date="2020-03" db="EMBL/GenBank/DDBJ databases">
        <title>Two novel Motilibacter sp.</title>
        <authorList>
            <person name="Liu S."/>
        </authorList>
    </citation>
    <scope>NUCLEOTIDE SEQUENCE [LARGE SCALE GENOMIC DNA]</scope>
    <source>
        <strain evidence="1 2">E257</strain>
    </source>
</reference>
<comment type="caution">
    <text evidence="1">The sequence shown here is derived from an EMBL/GenBank/DDBJ whole genome shotgun (WGS) entry which is preliminary data.</text>
</comment>